<dbReference type="SUPFAM" id="SSF50998">
    <property type="entry name" value="Quinoprotein alcohol dehydrogenase-like"/>
    <property type="match status" value="1"/>
</dbReference>
<dbReference type="EMBL" id="JACHFL010000003">
    <property type="protein sequence ID" value="MBB5362457.1"/>
    <property type="molecule type" value="Genomic_DNA"/>
</dbReference>
<evidence type="ECO:0000313" key="2">
    <source>
        <dbReference type="EMBL" id="MBB5362457.1"/>
    </source>
</evidence>
<dbReference type="InterPro" id="IPR002372">
    <property type="entry name" value="PQQ_rpt_dom"/>
</dbReference>
<dbReference type="Proteomes" id="UP000552709">
    <property type="component" value="Unassembled WGS sequence"/>
</dbReference>
<gene>
    <name evidence="2" type="ORF">HNQ08_001552</name>
</gene>
<dbReference type="AlphaFoldDB" id="A0A7W8JSJ2"/>
<name>A0A7W8JSJ2_9DEIO</name>
<feature type="domain" description="Pyrrolo-quinoline quinone repeat" evidence="1">
    <location>
        <begin position="75"/>
        <end position="303"/>
    </location>
</feature>
<protein>
    <recommendedName>
        <fullName evidence="1">Pyrrolo-quinoline quinone repeat domain-containing protein</fullName>
    </recommendedName>
</protein>
<accession>A0A7W8JSJ2</accession>
<proteinExistence type="predicted"/>
<sequence>MPDLTLEPLWSMVTHQTVPSMAQCGGLLVCPARHSKLIALDFTTGHERWRANVLSPWGNLALSATHAYYLNQYSRLDAFDLRSGTQAWSTELPGTFGWLHADEHSVVAGAWRNYAPLTCLEASTGQRRWTVPLGRERVWRTAIYAPLQAVAVLQETEGRIRWFSLHGRAELQALTLGGLRAESIDFIPTGVFGQETRGLLLRAGAGDFYRLTGHPVSVEHHRTRQDLLSSQLDERDGQVFFLNRQRAFCAYDLQKQRTLVMEQVDHQRADHLPARKLADGTYLLGTSMGTLWHFDAAGKRISRRRVGKRVTTDLFTDGRTIAFGTASGTVLGFQC</sequence>
<organism evidence="2 3">
    <name type="scientific">Deinococcus humi</name>
    <dbReference type="NCBI Taxonomy" id="662880"/>
    <lineage>
        <taxon>Bacteria</taxon>
        <taxon>Thermotogati</taxon>
        <taxon>Deinococcota</taxon>
        <taxon>Deinococci</taxon>
        <taxon>Deinococcales</taxon>
        <taxon>Deinococcaceae</taxon>
        <taxon>Deinococcus</taxon>
    </lineage>
</organism>
<dbReference type="InterPro" id="IPR011047">
    <property type="entry name" value="Quinoprotein_ADH-like_sf"/>
</dbReference>
<dbReference type="Gene3D" id="2.130.10.10">
    <property type="entry name" value="YVTN repeat-like/Quinoprotein amine dehydrogenase"/>
    <property type="match status" value="1"/>
</dbReference>
<dbReference type="InterPro" id="IPR015943">
    <property type="entry name" value="WD40/YVTN_repeat-like_dom_sf"/>
</dbReference>
<evidence type="ECO:0000313" key="3">
    <source>
        <dbReference type="Proteomes" id="UP000552709"/>
    </source>
</evidence>
<dbReference type="PANTHER" id="PTHR34512:SF30">
    <property type="entry name" value="OUTER MEMBRANE PROTEIN ASSEMBLY FACTOR BAMB"/>
    <property type="match status" value="1"/>
</dbReference>
<dbReference type="Pfam" id="PF13360">
    <property type="entry name" value="PQQ_2"/>
    <property type="match status" value="1"/>
</dbReference>
<keyword evidence="3" id="KW-1185">Reference proteome</keyword>
<comment type="caution">
    <text evidence="2">The sequence shown here is derived from an EMBL/GenBank/DDBJ whole genome shotgun (WGS) entry which is preliminary data.</text>
</comment>
<dbReference type="PANTHER" id="PTHR34512">
    <property type="entry name" value="CELL SURFACE PROTEIN"/>
    <property type="match status" value="1"/>
</dbReference>
<reference evidence="2 3" key="1">
    <citation type="submission" date="2020-08" db="EMBL/GenBank/DDBJ databases">
        <title>Genomic Encyclopedia of Type Strains, Phase IV (KMG-IV): sequencing the most valuable type-strain genomes for metagenomic binning, comparative biology and taxonomic classification.</title>
        <authorList>
            <person name="Goeker M."/>
        </authorList>
    </citation>
    <scope>NUCLEOTIDE SEQUENCE [LARGE SCALE GENOMIC DNA]</scope>
    <source>
        <strain evidence="2 3">DSM 27939</strain>
    </source>
</reference>
<evidence type="ECO:0000259" key="1">
    <source>
        <dbReference type="Pfam" id="PF13360"/>
    </source>
</evidence>